<feature type="binding site" evidence="7">
    <location>
        <position position="112"/>
    </location>
    <ligand>
        <name>tRNA</name>
        <dbReference type="ChEBI" id="CHEBI:17843"/>
    </ligand>
</feature>
<evidence type="ECO:0000256" key="4">
    <source>
        <dbReference type="ARBA" id="ARBA00022884"/>
    </source>
</evidence>
<accession>A0ABW4J2I1</accession>
<dbReference type="InterPro" id="IPR001328">
    <property type="entry name" value="Pept_tRNA_hydro"/>
</dbReference>
<comment type="similarity">
    <text evidence="5 7 9">Belongs to the PTH family.</text>
</comment>
<protein>
    <recommendedName>
        <fullName evidence="6 7">Peptidyl-tRNA hydrolase</fullName>
        <shortName evidence="7">Pth</shortName>
        <ecNumber evidence="1 7">3.1.1.29</ecNumber>
    </recommendedName>
</protein>
<dbReference type="Proteomes" id="UP001597267">
    <property type="component" value="Unassembled WGS sequence"/>
</dbReference>
<dbReference type="Pfam" id="PF01195">
    <property type="entry name" value="Pept_tRNA_hydro"/>
    <property type="match status" value="1"/>
</dbReference>
<evidence type="ECO:0000256" key="8">
    <source>
        <dbReference type="RuleBase" id="RU000673"/>
    </source>
</evidence>
<reference evidence="11" key="1">
    <citation type="journal article" date="2019" name="Int. J. Syst. Evol. Microbiol.">
        <title>The Global Catalogue of Microorganisms (GCM) 10K type strain sequencing project: providing services to taxonomists for standard genome sequencing and annotation.</title>
        <authorList>
            <consortium name="The Broad Institute Genomics Platform"/>
            <consortium name="The Broad Institute Genome Sequencing Center for Infectious Disease"/>
            <person name="Wu L."/>
            <person name="Ma J."/>
        </authorList>
    </citation>
    <scope>NUCLEOTIDE SEQUENCE [LARGE SCALE GENOMIC DNA]</scope>
    <source>
        <strain evidence="11">CCM 8896</strain>
    </source>
</reference>
<organism evidence="10 11">
    <name type="scientific">Agrilactobacillus yilanensis</name>
    <dbReference type="NCBI Taxonomy" id="2485997"/>
    <lineage>
        <taxon>Bacteria</taxon>
        <taxon>Bacillati</taxon>
        <taxon>Bacillota</taxon>
        <taxon>Bacilli</taxon>
        <taxon>Lactobacillales</taxon>
        <taxon>Lactobacillaceae</taxon>
        <taxon>Agrilactobacillus</taxon>
    </lineage>
</organism>
<keyword evidence="7" id="KW-0963">Cytoplasm</keyword>
<dbReference type="Gene3D" id="3.40.50.1470">
    <property type="entry name" value="Peptidyl-tRNA hydrolase"/>
    <property type="match status" value="1"/>
</dbReference>
<keyword evidence="2 7" id="KW-0820">tRNA-binding</keyword>
<dbReference type="PANTHER" id="PTHR17224">
    <property type="entry name" value="PEPTIDYL-TRNA HYDROLASE"/>
    <property type="match status" value="1"/>
</dbReference>
<comment type="catalytic activity">
    <reaction evidence="7 8">
        <text>an N-acyl-L-alpha-aminoacyl-tRNA + H2O = an N-acyl-L-amino acid + a tRNA + H(+)</text>
        <dbReference type="Rhea" id="RHEA:54448"/>
        <dbReference type="Rhea" id="RHEA-COMP:10123"/>
        <dbReference type="Rhea" id="RHEA-COMP:13883"/>
        <dbReference type="ChEBI" id="CHEBI:15377"/>
        <dbReference type="ChEBI" id="CHEBI:15378"/>
        <dbReference type="ChEBI" id="CHEBI:59874"/>
        <dbReference type="ChEBI" id="CHEBI:78442"/>
        <dbReference type="ChEBI" id="CHEBI:138191"/>
        <dbReference type="EC" id="3.1.1.29"/>
    </reaction>
</comment>
<name>A0ABW4J2I1_9LACO</name>
<dbReference type="PANTHER" id="PTHR17224:SF1">
    <property type="entry name" value="PEPTIDYL-TRNA HYDROLASE"/>
    <property type="match status" value="1"/>
</dbReference>
<keyword evidence="4 7" id="KW-0694">RNA-binding</keyword>
<dbReference type="PROSITE" id="PS01196">
    <property type="entry name" value="PEPT_TRNA_HYDROL_2"/>
    <property type="match status" value="1"/>
</dbReference>
<gene>
    <name evidence="7 10" type="primary">pth</name>
    <name evidence="10" type="ORF">ACFQ5M_00530</name>
</gene>
<dbReference type="NCBIfam" id="TIGR00447">
    <property type="entry name" value="pth"/>
    <property type="match status" value="1"/>
</dbReference>
<comment type="caution">
    <text evidence="10">The sequence shown here is derived from an EMBL/GenBank/DDBJ whole genome shotgun (WGS) entry which is preliminary data.</text>
</comment>
<comment type="subunit">
    <text evidence="7">Monomer.</text>
</comment>
<dbReference type="EC" id="3.1.1.29" evidence="1 7"/>
<proteinExistence type="inferred from homology"/>
<evidence type="ECO:0000256" key="6">
    <source>
        <dbReference type="ARBA" id="ARBA00050038"/>
    </source>
</evidence>
<dbReference type="RefSeq" id="WP_125714707.1">
    <property type="nucleotide sequence ID" value="NZ_JBHTOP010000001.1"/>
</dbReference>
<keyword evidence="3 7" id="KW-0378">Hydrolase</keyword>
<feature type="site" description="Discriminates between blocked and unblocked aminoacyl-tRNA" evidence="7">
    <location>
        <position position="9"/>
    </location>
</feature>
<dbReference type="GO" id="GO:0004045">
    <property type="term" value="F:peptidyl-tRNA hydrolase activity"/>
    <property type="evidence" value="ECO:0007669"/>
    <property type="project" value="UniProtKB-EC"/>
</dbReference>
<comment type="subcellular location">
    <subcellularLocation>
        <location evidence="7">Cytoplasm</location>
    </subcellularLocation>
</comment>
<evidence type="ECO:0000256" key="1">
    <source>
        <dbReference type="ARBA" id="ARBA00013260"/>
    </source>
</evidence>
<dbReference type="PROSITE" id="PS01195">
    <property type="entry name" value="PEPT_TRNA_HYDROL_1"/>
    <property type="match status" value="1"/>
</dbReference>
<evidence type="ECO:0000256" key="5">
    <source>
        <dbReference type="ARBA" id="ARBA00038063"/>
    </source>
</evidence>
<sequence>MKIVVGLGNPGKKYNQTKHNVGFMVLETLGQKLNQTLTKKDFEARFTTFQYNEEKVFLVEPLTYMNDSGRAVGPLMHYYHIEPKDLLVIQDDMDLALGKLRFRTKGSSGGHNGIKSIIAAVQTESFNRLKVGIQHPQRSKVVDWVLTPFNKDDQITMLDAYDRAAAAIVAWLDGTEPQDIMNRFNG</sequence>
<feature type="binding site" evidence="7">
    <location>
        <position position="66"/>
    </location>
    <ligand>
        <name>tRNA</name>
        <dbReference type="ChEBI" id="CHEBI:17843"/>
    </ligand>
</feature>
<keyword evidence="11" id="KW-1185">Reference proteome</keyword>
<evidence type="ECO:0000256" key="2">
    <source>
        <dbReference type="ARBA" id="ARBA00022555"/>
    </source>
</evidence>
<dbReference type="HAMAP" id="MF_00083">
    <property type="entry name" value="Pept_tRNA_hydro_bact"/>
    <property type="match status" value="1"/>
</dbReference>
<evidence type="ECO:0000313" key="10">
    <source>
        <dbReference type="EMBL" id="MFD1670576.1"/>
    </source>
</evidence>
<dbReference type="SUPFAM" id="SSF53178">
    <property type="entry name" value="Peptidyl-tRNA hydrolase-like"/>
    <property type="match status" value="1"/>
</dbReference>
<comment type="function">
    <text evidence="7">Catalyzes the release of premature peptidyl moieties from peptidyl-tRNA molecules trapped in stalled 50S ribosomal subunits, and thus maintains levels of free tRNAs and 50S ribosomes.</text>
</comment>
<feature type="active site" description="Proton acceptor" evidence="7">
    <location>
        <position position="19"/>
    </location>
</feature>
<feature type="site" description="Stabilizes the basic form of H active site to accept a proton" evidence="7">
    <location>
        <position position="91"/>
    </location>
</feature>
<dbReference type="EMBL" id="JBHTOP010000001">
    <property type="protein sequence ID" value="MFD1670576.1"/>
    <property type="molecule type" value="Genomic_DNA"/>
</dbReference>
<dbReference type="CDD" id="cd00462">
    <property type="entry name" value="PTH"/>
    <property type="match status" value="1"/>
</dbReference>
<feature type="binding site" evidence="7">
    <location>
        <position position="14"/>
    </location>
    <ligand>
        <name>tRNA</name>
        <dbReference type="ChEBI" id="CHEBI:17843"/>
    </ligand>
</feature>
<evidence type="ECO:0000313" key="11">
    <source>
        <dbReference type="Proteomes" id="UP001597267"/>
    </source>
</evidence>
<comment type="function">
    <text evidence="7">Hydrolyzes ribosome-free peptidyl-tRNAs (with 1 or more amino acids incorporated), which drop off the ribosome during protein synthesis, or as a result of ribosome stalling.</text>
</comment>
<dbReference type="InterPro" id="IPR036416">
    <property type="entry name" value="Pept_tRNA_hydro_sf"/>
</dbReference>
<evidence type="ECO:0000256" key="9">
    <source>
        <dbReference type="RuleBase" id="RU004320"/>
    </source>
</evidence>
<dbReference type="InterPro" id="IPR018171">
    <property type="entry name" value="Pept_tRNA_hydro_CS"/>
</dbReference>
<evidence type="ECO:0000256" key="7">
    <source>
        <dbReference type="HAMAP-Rule" id="MF_00083"/>
    </source>
</evidence>
<feature type="binding site" evidence="7">
    <location>
        <position position="64"/>
    </location>
    <ligand>
        <name>tRNA</name>
        <dbReference type="ChEBI" id="CHEBI:17843"/>
    </ligand>
</feature>
<evidence type="ECO:0000256" key="3">
    <source>
        <dbReference type="ARBA" id="ARBA00022801"/>
    </source>
</evidence>